<gene>
    <name evidence="2" type="ORF">SAMN07250955_105162</name>
</gene>
<protein>
    <submittedName>
        <fullName evidence="2">Uncharacterized protein, PEP-CTERM system associated</fullName>
    </submittedName>
</protein>
<accession>A0A212R3P7</accession>
<sequence length="413" mass="45045">MPIPSGRLPGWTWLVGGGLLAVLSHAQRVEAGVFDLSPKVSQTTTYDDNVGLQSSNKVSTLVSRTGVDLDADMGTAATNLKLYAGAALVRYFSENRLNTDDENIGFDLTHSGRRHQMGLKGSLVRDTGISNPLDLDSGRGGLANERRYTYDLAPNFAYQLDQTQSIELSGAYTHRDFSNVDEDEFGSNAAPYSQYRSSLDWLKRLDPRLRAGVGVNAIYVDTSTQKTSLASAVGIVEWQASPRLALNGNIGPGITRTETTLPTGLGGSERDSEDTLGYYFEAGIDWLPTPRTTTKLSISRSIQPYGTGQTAVTRNSISLSGDHKLSRRLSFNMDAVYLLDQSVGNQRSGSVNDGDITAIYLTPSLRWAVTKEVDLSLAYRLRYKSFENSDSDATSQAIIFRVGLALPTTRSNW</sequence>
<dbReference type="EMBL" id="FYEH01000005">
    <property type="protein sequence ID" value="SNB66671.1"/>
    <property type="molecule type" value="Genomic_DNA"/>
</dbReference>
<dbReference type="Proteomes" id="UP000197065">
    <property type="component" value="Unassembled WGS sequence"/>
</dbReference>
<proteinExistence type="predicted"/>
<dbReference type="InterPro" id="IPR018759">
    <property type="entry name" value="BBP2_2"/>
</dbReference>
<name>A0A212R3P7_9PROT</name>
<dbReference type="AlphaFoldDB" id="A0A212R3P7"/>
<reference evidence="2 3" key="1">
    <citation type="submission" date="2017-06" db="EMBL/GenBank/DDBJ databases">
        <authorList>
            <person name="Kim H.J."/>
            <person name="Triplett B.A."/>
        </authorList>
    </citation>
    <scope>NUCLEOTIDE SEQUENCE [LARGE SCALE GENOMIC DNA]</scope>
    <source>
        <strain evidence="2 3">B29T1</strain>
    </source>
</reference>
<evidence type="ECO:0000313" key="2">
    <source>
        <dbReference type="EMBL" id="SNB66671.1"/>
    </source>
</evidence>
<dbReference type="RefSeq" id="WP_088561170.1">
    <property type="nucleotide sequence ID" value="NZ_FYEH01000005.1"/>
</dbReference>
<evidence type="ECO:0000256" key="1">
    <source>
        <dbReference type="SAM" id="MobiDB-lite"/>
    </source>
</evidence>
<organism evidence="2 3">
    <name type="scientific">Arboricoccus pini</name>
    <dbReference type="NCBI Taxonomy" id="1963835"/>
    <lineage>
        <taxon>Bacteria</taxon>
        <taxon>Pseudomonadati</taxon>
        <taxon>Pseudomonadota</taxon>
        <taxon>Alphaproteobacteria</taxon>
        <taxon>Geminicoccales</taxon>
        <taxon>Geminicoccaceae</taxon>
        <taxon>Arboricoccus</taxon>
    </lineage>
</organism>
<keyword evidence="3" id="KW-1185">Reference proteome</keyword>
<dbReference type="Pfam" id="PF10082">
    <property type="entry name" value="BBP2_2"/>
    <property type="match status" value="1"/>
</dbReference>
<dbReference type="SUPFAM" id="SSF56935">
    <property type="entry name" value="Porins"/>
    <property type="match status" value="1"/>
</dbReference>
<evidence type="ECO:0000313" key="3">
    <source>
        <dbReference type="Proteomes" id="UP000197065"/>
    </source>
</evidence>
<feature type="region of interest" description="Disordered" evidence="1">
    <location>
        <begin position="249"/>
        <end position="269"/>
    </location>
</feature>
<dbReference type="OrthoDB" id="7416805at2"/>